<keyword evidence="2" id="KW-1185">Reference proteome</keyword>
<protein>
    <recommendedName>
        <fullName evidence="3">DUF4145 domain-containing protein</fullName>
    </recommendedName>
</protein>
<evidence type="ECO:0000313" key="2">
    <source>
        <dbReference type="Proteomes" id="UP000004263"/>
    </source>
</evidence>
<evidence type="ECO:0000313" key="1">
    <source>
        <dbReference type="EMBL" id="EAT12494.1"/>
    </source>
</evidence>
<accession>Q1N325</accession>
<gene>
    <name evidence="1" type="ORF">RED65_06353</name>
</gene>
<dbReference type="AlphaFoldDB" id="Q1N325"/>
<reference evidence="1 2" key="1">
    <citation type="submission" date="2006-03" db="EMBL/GenBank/DDBJ databases">
        <authorList>
            <person name="Pinhassi J."/>
            <person name="Pedros-Alio C."/>
            <person name="Ferriera S."/>
            <person name="Johnson J."/>
            <person name="Kravitz S."/>
            <person name="Halpern A."/>
            <person name="Remington K."/>
            <person name="Beeson K."/>
            <person name="Tran B."/>
            <person name="Rogers Y.-H."/>
            <person name="Friedman R."/>
            <person name="Venter J.C."/>
        </authorList>
    </citation>
    <scope>NUCLEOTIDE SEQUENCE [LARGE SCALE GENOMIC DNA]</scope>
    <source>
        <strain evidence="1 2">RED65</strain>
    </source>
</reference>
<dbReference type="EMBL" id="AAQH01000006">
    <property type="protein sequence ID" value="EAT12494.1"/>
    <property type="molecule type" value="Genomic_DNA"/>
</dbReference>
<dbReference type="STRING" id="207949.RED65_06353"/>
<proteinExistence type="predicted"/>
<comment type="caution">
    <text evidence="1">The sequence shown here is derived from an EMBL/GenBank/DDBJ whole genome shotgun (WGS) entry which is preliminary data.</text>
</comment>
<dbReference type="HOGENOM" id="CLU_2072155_0_0_6"/>
<dbReference type="Proteomes" id="UP000004263">
    <property type="component" value="Unassembled WGS sequence"/>
</dbReference>
<name>Q1N325_9GAMM</name>
<organism evidence="1 2">
    <name type="scientific">Bermanella marisrubri</name>
    <dbReference type="NCBI Taxonomy" id="207949"/>
    <lineage>
        <taxon>Bacteria</taxon>
        <taxon>Pseudomonadati</taxon>
        <taxon>Pseudomonadota</taxon>
        <taxon>Gammaproteobacteria</taxon>
        <taxon>Oceanospirillales</taxon>
        <taxon>Oceanospirillaceae</taxon>
        <taxon>Bermanella</taxon>
    </lineage>
</organism>
<evidence type="ECO:0008006" key="3">
    <source>
        <dbReference type="Google" id="ProtNLM"/>
    </source>
</evidence>
<sequence>MDMKACLISHAFLAEALINMAGFGLLRESFKEMKSYHWKRKKVFSFLNVEHIEGLHEVLDALQGARNSLAHAKPDRYEYDLGDSEDEFAVFKRPYDDLLTIEFLKHANSVLDELWYVMGNNKDIMDYGLITSAVEVG</sequence>